<comment type="function">
    <text evidence="7">Cleaves peptides in various proteins in a process that requires ATP hydrolysis. Has a chymotrypsin-like activity. Plays a major role in the degradation of misfolded proteins.</text>
</comment>
<gene>
    <name evidence="7" type="primary">clpP</name>
    <name evidence="10" type="ORF">CLV84_0363</name>
</gene>
<dbReference type="PANTHER" id="PTHR10381">
    <property type="entry name" value="ATP-DEPENDENT CLP PROTEASE PROTEOLYTIC SUBUNIT"/>
    <property type="match status" value="1"/>
</dbReference>
<evidence type="ECO:0000256" key="4">
    <source>
        <dbReference type="ARBA" id="ARBA00022801"/>
    </source>
</evidence>
<dbReference type="PANTHER" id="PTHR10381:SF70">
    <property type="entry name" value="ATP-DEPENDENT CLP PROTEASE PROTEOLYTIC SUBUNIT"/>
    <property type="match status" value="1"/>
</dbReference>
<comment type="catalytic activity">
    <reaction evidence="6 7 8">
        <text>Hydrolysis of proteins to small peptides in the presence of ATP and magnesium. alpha-casein is the usual test substrate. In the absence of ATP, only oligopeptides shorter than five residues are hydrolyzed (such as succinyl-Leu-Tyr-|-NHMec, and Leu-Tyr-Leu-|-Tyr-Trp, in which cleavage of the -Tyr-|-Leu- and -Tyr-|-Trp bonds also occurs).</text>
        <dbReference type="EC" id="3.4.21.92"/>
    </reaction>
</comment>
<evidence type="ECO:0000256" key="5">
    <source>
        <dbReference type="ARBA" id="ARBA00022825"/>
    </source>
</evidence>
<evidence type="ECO:0000256" key="1">
    <source>
        <dbReference type="ARBA" id="ARBA00007039"/>
    </source>
</evidence>
<keyword evidence="11" id="KW-1185">Reference proteome</keyword>
<dbReference type="OrthoDB" id="9802800at2"/>
<reference evidence="10 11" key="1">
    <citation type="submission" date="2018-02" db="EMBL/GenBank/DDBJ databases">
        <title>Genomic Encyclopedia of Archaeal and Bacterial Type Strains, Phase II (KMG-II): from individual species to whole genera.</title>
        <authorList>
            <person name="Goeker M."/>
        </authorList>
    </citation>
    <scope>NUCLEOTIDE SEQUENCE [LARGE SCALE GENOMIC DNA]</scope>
    <source>
        <strain evidence="10 11">DSM 29526</strain>
    </source>
</reference>
<dbReference type="InterPro" id="IPR033135">
    <property type="entry name" value="ClpP_His_AS"/>
</dbReference>
<dbReference type="InterPro" id="IPR029045">
    <property type="entry name" value="ClpP/crotonase-like_dom_sf"/>
</dbReference>
<keyword evidence="2 7" id="KW-0963">Cytoplasm</keyword>
<comment type="similarity">
    <text evidence="1 7 9">Belongs to the peptidase S14 family.</text>
</comment>
<evidence type="ECO:0000313" key="10">
    <source>
        <dbReference type="EMBL" id="PPK87423.1"/>
    </source>
</evidence>
<dbReference type="GO" id="GO:0051117">
    <property type="term" value="F:ATPase binding"/>
    <property type="evidence" value="ECO:0007669"/>
    <property type="project" value="TreeGrafter"/>
</dbReference>
<organism evidence="10 11">
    <name type="scientific">Neolewinella xylanilytica</name>
    <dbReference type="NCBI Taxonomy" id="1514080"/>
    <lineage>
        <taxon>Bacteria</taxon>
        <taxon>Pseudomonadati</taxon>
        <taxon>Bacteroidota</taxon>
        <taxon>Saprospiria</taxon>
        <taxon>Saprospirales</taxon>
        <taxon>Lewinellaceae</taxon>
        <taxon>Neolewinella</taxon>
    </lineage>
</organism>
<dbReference type="InterPro" id="IPR023562">
    <property type="entry name" value="ClpP/TepA"/>
</dbReference>
<evidence type="ECO:0000256" key="8">
    <source>
        <dbReference type="PROSITE-ProRule" id="PRU10086"/>
    </source>
</evidence>
<evidence type="ECO:0000256" key="3">
    <source>
        <dbReference type="ARBA" id="ARBA00022670"/>
    </source>
</evidence>
<evidence type="ECO:0000256" key="9">
    <source>
        <dbReference type="RuleBase" id="RU003567"/>
    </source>
</evidence>
<dbReference type="HAMAP" id="MF_00444">
    <property type="entry name" value="ClpP"/>
    <property type="match status" value="1"/>
</dbReference>
<evidence type="ECO:0000313" key="11">
    <source>
        <dbReference type="Proteomes" id="UP000237662"/>
    </source>
</evidence>
<protein>
    <recommendedName>
        <fullName evidence="7 9">ATP-dependent Clp protease proteolytic subunit</fullName>
        <ecNumber evidence="7">3.4.21.92</ecNumber>
    </recommendedName>
    <alternativeName>
        <fullName evidence="7">Endopeptidase Clp</fullName>
    </alternativeName>
</protein>
<dbReference type="PROSITE" id="PS00382">
    <property type="entry name" value="CLP_PROTEASE_HIS"/>
    <property type="match status" value="1"/>
</dbReference>
<proteinExistence type="inferred from homology"/>
<dbReference type="FunFam" id="3.90.226.10:FF:000002">
    <property type="entry name" value="ATP-dependent Clp protease proteolytic subunit"/>
    <property type="match status" value="1"/>
</dbReference>
<dbReference type="PRINTS" id="PR00127">
    <property type="entry name" value="CLPPROTEASEP"/>
</dbReference>
<evidence type="ECO:0000256" key="7">
    <source>
        <dbReference type="HAMAP-Rule" id="MF_00444"/>
    </source>
</evidence>
<keyword evidence="3 7" id="KW-0645">Protease</keyword>
<keyword evidence="4 7" id="KW-0378">Hydrolase</keyword>
<dbReference type="GO" id="GO:0005737">
    <property type="term" value="C:cytoplasm"/>
    <property type="evidence" value="ECO:0007669"/>
    <property type="project" value="UniProtKB-SubCell"/>
</dbReference>
<comment type="caution">
    <text evidence="10">The sequence shown here is derived from an EMBL/GenBank/DDBJ whole genome shotgun (WGS) entry which is preliminary data.</text>
</comment>
<dbReference type="Proteomes" id="UP000237662">
    <property type="component" value="Unassembled WGS sequence"/>
</dbReference>
<evidence type="ECO:0000256" key="2">
    <source>
        <dbReference type="ARBA" id="ARBA00022490"/>
    </source>
</evidence>
<dbReference type="InterPro" id="IPR001907">
    <property type="entry name" value="ClpP"/>
</dbReference>
<dbReference type="GO" id="GO:0009368">
    <property type="term" value="C:endopeptidase Clp complex"/>
    <property type="evidence" value="ECO:0007669"/>
    <property type="project" value="TreeGrafter"/>
</dbReference>
<keyword evidence="5 7" id="KW-0720">Serine protease</keyword>
<comment type="subcellular location">
    <subcellularLocation>
        <location evidence="7">Cytoplasm</location>
    </subcellularLocation>
</comment>
<evidence type="ECO:0000256" key="6">
    <source>
        <dbReference type="ARBA" id="ARBA00034021"/>
    </source>
</evidence>
<dbReference type="Pfam" id="PF00574">
    <property type="entry name" value="CLP_protease"/>
    <property type="match status" value="1"/>
</dbReference>
<dbReference type="SUPFAM" id="SSF52096">
    <property type="entry name" value="ClpP/crotonase"/>
    <property type="match status" value="1"/>
</dbReference>
<sequence>MTPQVPQDEFMKYATRHMGMSTMHLEKYAQTVGGMATPQITGFSPNVIEERQMNVAALDVFSRLMMDRIIFMGVAVSDYVANVVQAQLLFLESVDPKRDVQMFINSPGGSVIAGMGMYDTMQYVTPDVATICTGLAASMGSVLLAAGAKEKRSILPHARVMIHQPSGGMQGQFSDMEINYRLISKLREELYTILANHTGRTFEEIEKDSDRDNWMTATEAVNYGIVDEVLRRDNNAESK</sequence>
<dbReference type="NCBIfam" id="NF009205">
    <property type="entry name" value="PRK12553.1"/>
    <property type="match status" value="1"/>
</dbReference>
<dbReference type="NCBIfam" id="NF001368">
    <property type="entry name" value="PRK00277.1"/>
    <property type="match status" value="1"/>
</dbReference>
<dbReference type="GO" id="GO:0004176">
    <property type="term" value="F:ATP-dependent peptidase activity"/>
    <property type="evidence" value="ECO:0007669"/>
    <property type="project" value="InterPro"/>
</dbReference>
<dbReference type="AlphaFoldDB" id="A0A2S6I7E3"/>
<accession>A0A2S6I7E3</accession>
<feature type="active site" evidence="7 8">
    <location>
        <position position="163"/>
    </location>
</feature>
<dbReference type="RefSeq" id="WP_104418026.1">
    <property type="nucleotide sequence ID" value="NZ_PTJC01000005.1"/>
</dbReference>
<dbReference type="CDD" id="cd07017">
    <property type="entry name" value="S14_ClpP_2"/>
    <property type="match status" value="1"/>
</dbReference>
<name>A0A2S6I7E3_9BACT</name>
<dbReference type="EMBL" id="PTJC01000005">
    <property type="protein sequence ID" value="PPK87423.1"/>
    <property type="molecule type" value="Genomic_DNA"/>
</dbReference>
<dbReference type="Gene3D" id="3.90.226.10">
    <property type="entry name" value="2-enoyl-CoA Hydratase, Chain A, domain 1"/>
    <property type="match status" value="1"/>
</dbReference>
<dbReference type="GO" id="GO:0006515">
    <property type="term" value="P:protein quality control for misfolded or incompletely synthesized proteins"/>
    <property type="evidence" value="ECO:0007669"/>
    <property type="project" value="TreeGrafter"/>
</dbReference>
<comment type="subunit">
    <text evidence="7">Fourteen ClpP subunits assemble into 2 heptameric rings which stack back to back to give a disk-like structure with a central cavity, resembling the structure of eukaryotic proteasomes.</text>
</comment>
<dbReference type="EC" id="3.4.21.92" evidence="7"/>
<dbReference type="GO" id="GO:0004252">
    <property type="term" value="F:serine-type endopeptidase activity"/>
    <property type="evidence" value="ECO:0007669"/>
    <property type="project" value="UniProtKB-UniRule"/>
</dbReference>
<feature type="active site" description="Nucleophile" evidence="7">
    <location>
        <position position="138"/>
    </location>
</feature>